<dbReference type="GO" id="GO:0016787">
    <property type="term" value="F:hydrolase activity"/>
    <property type="evidence" value="ECO:0007669"/>
    <property type="project" value="UniProtKB-KW"/>
</dbReference>
<keyword evidence="9" id="KW-0862">Zinc</keyword>
<evidence type="ECO:0000256" key="8">
    <source>
        <dbReference type="ARBA" id="ARBA00022801"/>
    </source>
</evidence>
<evidence type="ECO:0000313" key="14">
    <source>
        <dbReference type="Proteomes" id="UP001176471"/>
    </source>
</evidence>
<accession>A0ABT8ZVJ1</accession>
<dbReference type="InterPro" id="IPR001261">
    <property type="entry name" value="ArgE/DapE_CS"/>
</dbReference>
<evidence type="ECO:0000256" key="9">
    <source>
        <dbReference type="ARBA" id="ARBA00022833"/>
    </source>
</evidence>
<comment type="cofactor">
    <cofactor evidence="1">
        <name>Co(2+)</name>
        <dbReference type="ChEBI" id="CHEBI:48828"/>
    </cofactor>
</comment>
<evidence type="ECO:0000256" key="7">
    <source>
        <dbReference type="ARBA" id="ARBA00022723"/>
    </source>
</evidence>
<dbReference type="Pfam" id="PF01546">
    <property type="entry name" value="Peptidase_M20"/>
    <property type="match status" value="1"/>
</dbReference>
<dbReference type="InterPro" id="IPR011650">
    <property type="entry name" value="Peptidase_M20_dimer"/>
</dbReference>
<proteinExistence type="inferred from homology"/>
<evidence type="ECO:0000256" key="10">
    <source>
        <dbReference type="ARBA" id="ARBA00023285"/>
    </source>
</evidence>
<keyword evidence="10" id="KW-0170">Cobalt</keyword>
<dbReference type="NCBIfam" id="NF005306">
    <property type="entry name" value="PRK06837.1"/>
    <property type="match status" value="1"/>
</dbReference>
<dbReference type="Gene3D" id="3.30.70.360">
    <property type="match status" value="1"/>
</dbReference>
<comment type="caution">
    <text evidence="13">The sequence shown here is derived from an EMBL/GenBank/DDBJ whole genome shotgun (WGS) entry which is preliminary data.</text>
</comment>
<evidence type="ECO:0000256" key="11">
    <source>
        <dbReference type="ARBA" id="ARBA00051301"/>
    </source>
</evidence>
<evidence type="ECO:0000313" key="13">
    <source>
        <dbReference type="EMBL" id="MDO7837461.1"/>
    </source>
</evidence>
<comment type="cofactor">
    <cofactor evidence="2">
        <name>Zn(2+)</name>
        <dbReference type="ChEBI" id="CHEBI:29105"/>
    </cofactor>
</comment>
<keyword evidence="7" id="KW-0479">Metal-binding</keyword>
<organism evidence="13 14">
    <name type="scientific">Sphingobium cyanobacteriorum</name>
    <dbReference type="NCBI Taxonomy" id="3063954"/>
    <lineage>
        <taxon>Bacteria</taxon>
        <taxon>Pseudomonadati</taxon>
        <taxon>Pseudomonadota</taxon>
        <taxon>Alphaproteobacteria</taxon>
        <taxon>Sphingomonadales</taxon>
        <taxon>Sphingomonadaceae</taxon>
        <taxon>Sphingobium</taxon>
    </lineage>
</organism>
<dbReference type="SUPFAM" id="SSF53187">
    <property type="entry name" value="Zn-dependent exopeptidases"/>
    <property type="match status" value="1"/>
</dbReference>
<keyword evidence="8 13" id="KW-0378">Hydrolase</keyword>
<dbReference type="PROSITE" id="PS00758">
    <property type="entry name" value="ARGE_DAPE_CPG2_1"/>
    <property type="match status" value="1"/>
</dbReference>
<comment type="catalytic activity">
    <reaction evidence="11">
        <text>N-succinyl-(2S,6S)-2,6-diaminopimelate + H2O = (2S,6S)-2,6-diaminopimelate + succinate</text>
        <dbReference type="Rhea" id="RHEA:22608"/>
        <dbReference type="ChEBI" id="CHEBI:15377"/>
        <dbReference type="ChEBI" id="CHEBI:30031"/>
        <dbReference type="ChEBI" id="CHEBI:57609"/>
        <dbReference type="ChEBI" id="CHEBI:58087"/>
        <dbReference type="EC" id="3.5.1.18"/>
    </reaction>
</comment>
<name>A0ABT8ZVJ1_9SPHN</name>
<dbReference type="EMBL" id="JAUQOM010000029">
    <property type="protein sequence ID" value="MDO7837461.1"/>
    <property type="molecule type" value="Genomic_DNA"/>
</dbReference>
<dbReference type="PANTHER" id="PTHR43808">
    <property type="entry name" value="ACETYLORNITHINE DEACETYLASE"/>
    <property type="match status" value="1"/>
</dbReference>
<sequence length="441" mass="47519">MNAEQGSTVTSDQIAAAVRELRGYMVQTLGEFVQRRSLPGQETPAAEYLEQALADLGLSSERIMLRTEELKNLPLFSPPCCPDGGRYNVLARHEPATGAGKAVLFNGHLDVVPTGPHELWSEGPFEGKEHEGWVYGRGSGDMKAGLVCALAAFKALKNLGVQPAGAVGFNGVLEEENTGNGTLATVSALQSAISAAKLSAFDAVVIPEPTHERMMRSQLGVFWMFVDVVGRPAHAAYMTTGVNPVETGLRIVDALKALEAEWNLPENRHPAYREHDHPINFNLGQIHAGDWNSSVPSVCTLGMRIACYPDMSIEQAKEVVESRVRAVADGLADGDVQVTVRYEGFHAPGCEYDLEVPAMRALAQAHLAATGELPGHNAATATTDARHFRLMMDVPVTCYGPKARNVHGFDECVSVDSMINVATTLALFMQQWCGLEPSSQA</sequence>
<gene>
    <name evidence="13" type="ORF">Q4610_20670</name>
</gene>
<evidence type="ECO:0000256" key="6">
    <source>
        <dbReference type="ARBA" id="ARBA00016853"/>
    </source>
</evidence>
<dbReference type="RefSeq" id="WP_304537739.1">
    <property type="nucleotide sequence ID" value="NZ_JAUQOM010000029.1"/>
</dbReference>
<dbReference type="InterPro" id="IPR010182">
    <property type="entry name" value="ArgE/DapE"/>
</dbReference>
<reference evidence="13" key="1">
    <citation type="submission" date="2023-07" db="EMBL/GenBank/DDBJ databases">
        <title>Bacterial whole genome sequence for Sphingobium sp. HBC34.</title>
        <authorList>
            <person name="Le V."/>
            <person name="Ko S.-R."/>
            <person name="Ahn C.-Y."/>
            <person name="Oh H.-M."/>
        </authorList>
    </citation>
    <scope>NUCLEOTIDE SEQUENCE</scope>
    <source>
        <strain evidence="13">HBC34</strain>
    </source>
</reference>
<dbReference type="InterPro" id="IPR050072">
    <property type="entry name" value="Peptidase_M20A"/>
</dbReference>
<comment type="pathway">
    <text evidence="3">Amino-acid biosynthesis; L-lysine biosynthesis via DAP pathway; LL-2,6-diaminopimelate from (S)-tetrahydrodipicolinate (succinylase route): step 3/3.</text>
</comment>
<keyword evidence="14" id="KW-1185">Reference proteome</keyword>
<dbReference type="Pfam" id="PF07687">
    <property type="entry name" value="M20_dimer"/>
    <property type="match status" value="1"/>
</dbReference>
<dbReference type="SUPFAM" id="SSF55031">
    <property type="entry name" value="Bacterial exopeptidase dimerisation domain"/>
    <property type="match status" value="1"/>
</dbReference>
<evidence type="ECO:0000256" key="2">
    <source>
        <dbReference type="ARBA" id="ARBA00001947"/>
    </source>
</evidence>
<dbReference type="NCBIfam" id="TIGR01910">
    <property type="entry name" value="DapE-ArgE"/>
    <property type="match status" value="1"/>
</dbReference>
<dbReference type="EC" id="3.5.1.18" evidence="5"/>
<protein>
    <recommendedName>
        <fullName evidence="6">Probable succinyl-diaminopimelate desuccinylase</fullName>
        <ecNumber evidence="5">3.5.1.18</ecNumber>
    </recommendedName>
</protein>
<evidence type="ECO:0000256" key="3">
    <source>
        <dbReference type="ARBA" id="ARBA00005130"/>
    </source>
</evidence>
<dbReference type="InterPro" id="IPR002933">
    <property type="entry name" value="Peptidase_M20"/>
</dbReference>
<evidence type="ECO:0000256" key="1">
    <source>
        <dbReference type="ARBA" id="ARBA00001941"/>
    </source>
</evidence>
<dbReference type="InterPro" id="IPR036264">
    <property type="entry name" value="Bact_exopeptidase_dim_dom"/>
</dbReference>
<comment type="similarity">
    <text evidence="4">Belongs to the peptidase M20A family.</text>
</comment>
<dbReference type="Gene3D" id="3.40.630.10">
    <property type="entry name" value="Zn peptidases"/>
    <property type="match status" value="1"/>
</dbReference>
<feature type="domain" description="Peptidase M20 dimerisation" evidence="12">
    <location>
        <begin position="219"/>
        <end position="328"/>
    </location>
</feature>
<evidence type="ECO:0000259" key="12">
    <source>
        <dbReference type="Pfam" id="PF07687"/>
    </source>
</evidence>
<dbReference type="Proteomes" id="UP001176471">
    <property type="component" value="Unassembled WGS sequence"/>
</dbReference>
<evidence type="ECO:0000256" key="5">
    <source>
        <dbReference type="ARBA" id="ARBA00011921"/>
    </source>
</evidence>
<evidence type="ECO:0000256" key="4">
    <source>
        <dbReference type="ARBA" id="ARBA00006247"/>
    </source>
</evidence>
<dbReference type="PANTHER" id="PTHR43808:SF25">
    <property type="entry name" value="PEPTIDASE M20 DIMERISATION DOMAIN-CONTAINING PROTEIN"/>
    <property type="match status" value="1"/>
</dbReference>